<sequence length="233" mass="25955">MNNTDTSTQAPSDGDASTRQPMHTRVALRDLLEEIKKRDDNLIAHINKRYESEKKLMNVVLVAAAVVGIVMGAVIWSMAKNMTTMAEAMGHMKGDKEEVIARNPMTKNMDTMADSIKVTTENMKIIATLMEDISEVMGKVEDQGKITPKAEKTMAMNIDTMAEKIGEMTDLMGEIRKDMAAVPKMQHDVNILTRTVGMMQYDTGSMRMGVGQMSNDTGNMSHPFRVMNSMMPW</sequence>
<evidence type="ECO:0000256" key="2">
    <source>
        <dbReference type="SAM" id="Phobius"/>
    </source>
</evidence>
<evidence type="ECO:0000313" key="3">
    <source>
        <dbReference type="EMBL" id="VFJ93689.1"/>
    </source>
</evidence>
<reference evidence="3" key="1">
    <citation type="submission" date="2019-02" db="EMBL/GenBank/DDBJ databases">
        <authorList>
            <person name="Gruber-Vodicka R. H."/>
            <person name="Seah K. B. B."/>
        </authorList>
    </citation>
    <scope>NUCLEOTIDE SEQUENCE</scope>
    <source>
        <strain evidence="3">BECK_M6</strain>
    </source>
</reference>
<dbReference type="EMBL" id="CAADFH010000033">
    <property type="protein sequence ID" value="VFJ93689.1"/>
    <property type="molecule type" value="Genomic_DNA"/>
</dbReference>
<organism evidence="3">
    <name type="scientific">Candidatus Kentrum sp. LFY</name>
    <dbReference type="NCBI Taxonomy" id="2126342"/>
    <lineage>
        <taxon>Bacteria</taxon>
        <taxon>Pseudomonadati</taxon>
        <taxon>Pseudomonadota</taxon>
        <taxon>Gammaproteobacteria</taxon>
        <taxon>Candidatus Kentrum</taxon>
    </lineage>
</organism>
<feature type="compositionally biased region" description="Polar residues" evidence="1">
    <location>
        <begin position="1"/>
        <end position="21"/>
    </location>
</feature>
<evidence type="ECO:0000256" key="1">
    <source>
        <dbReference type="SAM" id="MobiDB-lite"/>
    </source>
</evidence>
<keyword evidence="2" id="KW-0472">Membrane</keyword>
<protein>
    <submittedName>
        <fullName evidence="3">Uncharacterized protein</fullName>
    </submittedName>
</protein>
<gene>
    <name evidence="3" type="ORF">BECKLFY1418A_GA0070994_103322</name>
</gene>
<accession>A0A450UMD4</accession>
<feature type="transmembrane region" description="Helical" evidence="2">
    <location>
        <begin position="56"/>
        <end position="79"/>
    </location>
</feature>
<proteinExistence type="predicted"/>
<feature type="region of interest" description="Disordered" evidence="1">
    <location>
        <begin position="1"/>
        <end position="22"/>
    </location>
</feature>
<keyword evidence="2" id="KW-1133">Transmembrane helix</keyword>
<name>A0A450UMD4_9GAMM</name>
<dbReference type="AlphaFoldDB" id="A0A450UMD4"/>
<keyword evidence="2" id="KW-0812">Transmembrane</keyword>